<dbReference type="RefSeq" id="WP_377257537.1">
    <property type="nucleotide sequence ID" value="NZ_JBHLUH010000064.1"/>
</dbReference>
<evidence type="ECO:0000313" key="1">
    <source>
        <dbReference type="EMBL" id="MFC0532055.1"/>
    </source>
</evidence>
<reference evidence="1 2" key="1">
    <citation type="submission" date="2024-09" db="EMBL/GenBank/DDBJ databases">
        <authorList>
            <person name="Sun Q."/>
            <person name="Mori K."/>
        </authorList>
    </citation>
    <scope>NUCLEOTIDE SEQUENCE [LARGE SCALE GENOMIC DNA]</scope>
    <source>
        <strain evidence="1 2">TBRC 3947</strain>
    </source>
</reference>
<gene>
    <name evidence="1" type="ORF">ACFFIA_30830</name>
</gene>
<protein>
    <recommendedName>
        <fullName evidence="3">WYL domain-containing protein</fullName>
    </recommendedName>
</protein>
<name>A0ABV6MBF5_9ACTN</name>
<proteinExistence type="predicted"/>
<organism evidence="1 2">
    <name type="scientific">Phytohabitans kaempferiae</name>
    <dbReference type="NCBI Taxonomy" id="1620943"/>
    <lineage>
        <taxon>Bacteria</taxon>
        <taxon>Bacillati</taxon>
        <taxon>Actinomycetota</taxon>
        <taxon>Actinomycetes</taxon>
        <taxon>Micromonosporales</taxon>
        <taxon>Micromonosporaceae</taxon>
    </lineage>
</organism>
<sequence length="465" mass="50333">MSQFADVIRYLASDEDPRSRISAIKNAVVENIHAADERVKVAVTDHFNHTFVPDLILSWPGETESRSVFLRTSYRAWDLLQDLDMLASERPILMPLVPIEVDDNTSADLEQQSSEQRTLITDPYGLEALDRQTDTAPVVSLLSHALLQGGRGLISSDRATRISEEVGAGFAGAQHADYELTSIAVQAAETALDSDRASQLNRLLHAVWIGSGASPSQFPAATGTTAILDAANLRFILELPDLPDPGFWDRIGRGLRTERLCELGDFPPSDNLQRLLAGCAYRLTAKACRVINASASVDSPRWEVVNGTLTMRTSARRIHFAPRYVRELPDSSLSVPLVTTTELKTRADMASVMISEVKMSNGDSTISYGSEERPDVSADQTLIAVESAIQGASVVEAIARVGSSGKTVRCNLREGTAAGNSNAMYYVIELAEVAVPLLARLSHEELADVSAAIGPRSAEESTDEA</sequence>
<keyword evidence="2" id="KW-1185">Reference proteome</keyword>
<accession>A0ABV6MBF5</accession>
<evidence type="ECO:0000313" key="2">
    <source>
        <dbReference type="Proteomes" id="UP001589867"/>
    </source>
</evidence>
<comment type="caution">
    <text evidence="1">The sequence shown here is derived from an EMBL/GenBank/DDBJ whole genome shotgun (WGS) entry which is preliminary data.</text>
</comment>
<evidence type="ECO:0008006" key="3">
    <source>
        <dbReference type="Google" id="ProtNLM"/>
    </source>
</evidence>
<dbReference type="Proteomes" id="UP001589867">
    <property type="component" value="Unassembled WGS sequence"/>
</dbReference>
<dbReference type="EMBL" id="JBHLUH010000064">
    <property type="protein sequence ID" value="MFC0532055.1"/>
    <property type="molecule type" value="Genomic_DNA"/>
</dbReference>